<accession>A0AAD1VUA3</accession>
<organism evidence="6 7">
    <name type="scientific">Pelobates cultripes</name>
    <name type="common">Western spadefoot toad</name>
    <dbReference type="NCBI Taxonomy" id="61616"/>
    <lineage>
        <taxon>Eukaryota</taxon>
        <taxon>Metazoa</taxon>
        <taxon>Chordata</taxon>
        <taxon>Craniata</taxon>
        <taxon>Vertebrata</taxon>
        <taxon>Euteleostomi</taxon>
        <taxon>Amphibia</taxon>
        <taxon>Batrachia</taxon>
        <taxon>Anura</taxon>
        <taxon>Pelobatoidea</taxon>
        <taxon>Pelobatidae</taxon>
        <taxon>Pelobates</taxon>
    </lineage>
</organism>
<dbReference type="GO" id="GO:0045505">
    <property type="term" value="F:dynein intermediate chain binding"/>
    <property type="evidence" value="ECO:0007669"/>
    <property type="project" value="InterPro"/>
</dbReference>
<dbReference type="Gene3D" id="1.20.140.100">
    <property type="entry name" value="Dynein heavy chain, N-terminal domain 2"/>
    <property type="match status" value="1"/>
</dbReference>
<dbReference type="GO" id="GO:0030286">
    <property type="term" value="C:dynein complex"/>
    <property type="evidence" value="ECO:0007669"/>
    <property type="project" value="InterPro"/>
</dbReference>
<dbReference type="Proteomes" id="UP001295444">
    <property type="component" value="Chromosome 02"/>
</dbReference>
<feature type="domain" description="Dynein heavy chain linker" evidence="3">
    <location>
        <begin position="897"/>
        <end position="1012"/>
    </location>
</feature>
<dbReference type="PANTHER" id="PTHR46961">
    <property type="entry name" value="DYNEIN HEAVY CHAIN 1, AXONEMAL-LIKE PROTEIN"/>
    <property type="match status" value="1"/>
</dbReference>
<dbReference type="EMBL" id="OW240913">
    <property type="protein sequence ID" value="CAH2249068.1"/>
    <property type="molecule type" value="Genomic_DNA"/>
</dbReference>
<dbReference type="InterPro" id="IPR056759">
    <property type="entry name" value="DYH2-5-8_CC"/>
</dbReference>
<dbReference type="SUPFAM" id="SSF52540">
    <property type="entry name" value="P-loop containing nucleoside triphosphate hydrolases"/>
    <property type="match status" value="1"/>
</dbReference>
<dbReference type="Pfam" id="PF08393">
    <property type="entry name" value="DHC_N2"/>
    <property type="match status" value="2"/>
</dbReference>
<protein>
    <submittedName>
        <fullName evidence="6">Uncharacterized protein</fullName>
    </submittedName>
</protein>
<feature type="domain" description="Dynein heavy chain tail" evidence="2">
    <location>
        <begin position="31"/>
        <end position="141"/>
    </location>
</feature>
<dbReference type="InterPro" id="IPR013602">
    <property type="entry name" value="Dynein_heavy_linker"/>
</dbReference>
<dbReference type="InterPro" id="IPR027417">
    <property type="entry name" value="P-loop_NTPase"/>
</dbReference>
<dbReference type="InterPro" id="IPR035699">
    <property type="entry name" value="AAA_6"/>
</dbReference>
<evidence type="ECO:0000313" key="7">
    <source>
        <dbReference type="Proteomes" id="UP001295444"/>
    </source>
</evidence>
<dbReference type="PANTHER" id="PTHR46961:SF15">
    <property type="entry name" value="AAA+ ATPASE DOMAIN-CONTAINING PROTEIN"/>
    <property type="match status" value="1"/>
</dbReference>
<dbReference type="GO" id="GO:0007018">
    <property type="term" value="P:microtubule-based movement"/>
    <property type="evidence" value="ECO:0007669"/>
    <property type="project" value="InterPro"/>
</dbReference>
<dbReference type="GO" id="GO:0051959">
    <property type="term" value="F:dynein light intermediate chain binding"/>
    <property type="evidence" value="ECO:0007669"/>
    <property type="project" value="InterPro"/>
</dbReference>
<dbReference type="Pfam" id="PF25007">
    <property type="entry name" value="DYH2-5-8_CC"/>
    <property type="match status" value="1"/>
</dbReference>
<dbReference type="Pfam" id="PF08385">
    <property type="entry name" value="DHC_N1"/>
    <property type="match status" value="1"/>
</dbReference>
<dbReference type="InterPro" id="IPR043157">
    <property type="entry name" value="Dynein_AAA1S"/>
</dbReference>
<dbReference type="Gene3D" id="3.40.50.300">
    <property type="entry name" value="P-loop containing nucleotide triphosphate hydrolases"/>
    <property type="match status" value="1"/>
</dbReference>
<dbReference type="Gene3D" id="1.20.58.1120">
    <property type="match status" value="1"/>
</dbReference>
<evidence type="ECO:0000259" key="2">
    <source>
        <dbReference type="Pfam" id="PF08385"/>
    </source>
</evidence>
<evidence type="ECO:0000313" key="6">
    <source>
        <dbReference type="EMBL" id="CAH2249068.1"/>
    </source>
</evidence>
<reference evidence="6" key="1">
    <citation type="submission" date="2022-03" db="EMBL/GenBank/DDBJ databases">
        <authorList>
            <person name="Alioto T."/>
            <person name="Alioto T."/>
            <person name="Gomez Garrido J."/>
        </authorList>
    </citation>
    <scope>NUCLEOTIDE SEQUENCE</scope>
</reference>
<evidence type="ECO:0000259" key="4">
    <source>
        <dbReference type="Pfam" id="PF12774"/>
    </source>
</evidence>
<feature type="domain" description="Dynein heavy chain hydrolytic ATP-binding dynein motor region" evidence="4">
    <location>
        <begin position="1171"/>
        <end position="1399"/>
    </location>
</feature>
<dbReference type="Gene3D" id="3.20.180.20">
    <property type="entry name" value="Dynein heavy chain, N-terminal domain 2"/>
    <property type="match status" value="1"/>
</dbReference>
<proteinExistence type="predicted"/>
<dbReference type="Pfam" id="PF12774">
    <property type="entry name" value="AAA_6"/>
    <property type="match status" value="2"/>
</dbReference>
<dbReference type="InterPro" id="IPR042228">
    <property type="entry name" value="Dynein_linker_3"/>
</dbReference>
<dbReference type="InterPro" id="IPR042222">
    <property type="entry name" value="Dynein_2_N"/>
</dbReference>
<gene>
    <name evidence="6" type="ORF">PECUL_23A020349</name>
</gene>
<keyword evidence="7" id="KW-1185">Reference proteome</keyword>
<dbReference type="Gene3D" id="1.10.287.2620">
    <property type="match status" value="1"/>
</dbReference>
<dbReference type="Gene3D" id="1.10.8.710">
    <property type="match status" value="1"/>
</dbReference>
<feature type="domain" description="Dynein axonemal heavy chain 2/5/8 coiled-coil" evidence="5">
    <location>
        <begin position="469"/>
        <end position="585"/>
    </location>
</feature>
<name>A0AAD1VUA3_PELCU</name>
<feature type="region of interest" description="Disordered" evidence="1">
    <location>
        <begin position="1431"/>
        <end position="1454"/>
    </location>
</feature>
<evidence type="ECO:0000259" key="5">
    <source>
        <dbReference type="Pfam" id="PF25007"/>
    </source>
</evidence>
<feature type="domain" description="Dynein heavy chain linker" evidence="3">
    <location>
        <begin position="655"/>
        <end position="893"/>
    </location>
</feature>
<dbReference type="InterPro" id="IPR013594">
    <property type="entry name" value="Dynein_heavy_tail"/>
</dbReference>
<sequence>MRINARRQSTELIDCKWQSLQLKMFSDLTTEDPVLPRNMPPAVGAIMWSRKLLSNIESTMKVFRSVRIITMCLTYSQTVKLYNRLATALLKYEELWYQKWRTQVDKSLSGLNYTLLVQDPVTKQFKVNTDWRLEDIFNKVSDIKRNVIEKSLEEICYYDLYPVDEITNGPKDPTEENHGTAANLKNTKLTSNSWIHKSSRKLQPVSVSSETASNCCSEEIINQVFESLSDDLYNAVYTCVCRSLITLAQLTGCDMENLASELSVIFMQNNKDTKEESVESEFISRSHLESIKKLVTTSYTGAQRLRFKLMLSFKIPNITIDPPAEVAEEAFRQAVISILSISDSFTWWAGVKKGKSFNVLMTEDEPLRHVVNHILNMVNDLKPVVKKQVFTLSSYDFLWSDDMYRQSEEFLAGNPGLTTIQKEVQRFVDLEHKIKECPETVQLGCICLDYSLIKDTLRGFAGSWKSHYANILHQQFKQTLLSVVQYRENVWQQLTTPVQSLEQLHSCITLLEEVQDMENKIDDVYRPIEIMYEQLRSYQLRIPREEVTEVDNLRYKWTELLNLTYVVKETLLMKKEDIFKQELDKQVKSFVVEVIQFRNSFDTQGPAAPGVKPEEAVTRLHDFKQKYQVFDAKRKTLNSVQRLFNIVPKAFPELDRTGKDLQLLGTLYILFQKFIDFDLIFRNTLWAEVDLSKSNKEIEQYWSECLIWNDKLKDWDAYNEMAREVKFYVDIFPLLHELKSKEIRNRHWLQVMSVTGSSFPLEANVLKVSHILDIELLKFQVELMSIAKVAKKEMDFEIQMRKVEEEWSEQVLSFTPYKNRGLVLLVKEDALKLLEELENAQILLAQMLTSKEIDPLREEATTWAEKLKRVSEVLELWVEVQDLWQNLEQAFSNVIIIKCCCMGDVAKEVLLRHFYQEMEICFSSLSSYLGRTRQAFSRFYFLSDLDLLSVLSRPHDIKYLQNHFRSLFGGVLSIDVEVLEEEQCTSTEDEFVELSLPNLDFLSVRSGNEGWLSVGQRSTTYVTDTESLFQRSLKSAGVSHERKHSITYIEPVKRMNAVAVRAHASEMLQLEEQVAIASGVGVWLSQLQETICRSLNTKIYQVIEDIIHGMAMDEWIQKQSLHLRDVMETLLSQKNIDTSDFDWQKLTRFYLKEDDGIQRHEINILDAWYTYGCEFYGAQIPIIMNPVTEKCFLKISQMLQQVSGVVLEGEHGVGKSETIKGLAYLLGKFLFFFTCSSTTEASAIRRVLTGTAADGCWSCFDDFDLLSKNTVSVFMHGASELYDSLKATLDKNGLQDEYKIVPNPNCSLFLTVSGSSGCQDLSSHMQAVFRAVSLVVPNHTVLLKARLTSLGFKNTKALATRLQLISELLKEQLPEEYHHHFSFKSMTEVIYRACQRRELEKITNGQSSRWDLEGGRLSRSSSVASYQHFTNVSSPAPSLKTGNSTDRNRKSNSSNPALVAAKESHALIADALQDVIGPRMADHSSLVFKHIIGDVFMGMHDTSGVLQISHKELERAILVKAEESKLFPHSPWLNKVKQLFNLSLVNTGKQILQSIFHIQRKLIICLCGPEEKINNFIMKVVLVAEDPHLIT</sequence>
<evidence type="ECO:0000256" key="1">
    <source>
        <dbReference type="SAM" id="MobiDB-lite"/>
    </source>
</evidence>
<dbReference type="GO" id="GO:0005524">
    <property type="term" value="F:ATP binding"/>
    <property type="evidence" value="ECO:0007669"/>
    <property type="project" value="InterPro"/>
</dbReference>
<evidence type="ECO:0000259" key="3">
    <source>
        <dbReference type="Pfam" id="PF08393"/>
    </source>
</evidence>
<dbReference type="InterPro" id="IPR026983">
    <property type="entry name" value="DHC"/>
</dbReference>
<feature type="domain" description="Dynein heavy chain hydrolytic ATP-binding dynein motor region" evidence="4">
    <location>
        <begin position="1463"/>
        <end position="1551"/>
    </location>
</feature>